<sequence>MYLVQMRKTIELLLIICVLYACEQESKQHNIKQVSWKSKELTDKDFSNYYRGKTYLPVYSHIYHVHEHRTFDLTTTISIRNVSLSDTVYIFKADYFNTVGENIRQYIKHPIYVSPLETIEIVIDEEDEEGGSGANFVFEWAMENDKNPPLYEAVMISTYGQQGLSFTTRGVPINE</sequence>
<evidence type="ECO:0000313" key="1">
    <source>
        <dbReference type="EMBL" id="GAF01492.1"/>
    </source>
</evidence>
<dbReference type="EMBL" id="BAMD01000001">
    <property type="protein sequence ID" value="GAF01492.1"/>
    <property type="molecule type" value="Genomic_DNA"/>
</dbReference>
<dbReference type="PROSITE" id="PS51257">
    <property type="entry name" value="PROKAR_LIPOPROTEIN"/>
    <property type="match status" value="1"/>
</dbReference>
<proteinExistence type="predicted"/>
<keyword evidence="2" id="KW-1185">Reference proteome</keyword>
<accession>W7Y0L1</accession>
<dbReference type="STRING" id="869213.GCA_000517085_04499"/>
<organism evidence="1 2">
    <name type="scientific">Saccharicrinis fermentans DSM 9555 = JCM 21142</name>
    <dbReference type="NCBI Taxonomy" id="869213"/>
    <lineage>
        <taxon>Bacteria</taxon>
        <taxon>Pseudomonadati</taxon>
        <taxon>Bacteroidota</taxon>
        <taxon>Bacteroidia</taxon>
        <taxon>Marinilabiliales</taxon>
        <taxon>Marinilabiliaceae</taxon>
        <taxon>Saccharicrinis</taxon>
    </lineage>
</organism>
<dbReference type="eggNOG" id="ENOG5032TD0">
    <property type="taxonomic scope" value="Bacteria"/>
</dbReference>
<name>W7Y0L1_9BACT</name>
<gene>
    <name evidence="1" type="ORF">JCM21142_100</name>
</gene>
<comment type="caution">
    <text evidence="1">The sequence shown here is derived from an EMBL/GenBank/DDBJ whole genome shotgun (WGS) entry which is preliminary data.</text>
</comment>
<dbReference type="Proteomes" id="UP000019402">
    <property type="component" value="Unassembled WGS sequence"/>
</dbReference>
<evidence type="ECO:0008006" key="3">
    <source>
        <dbReference type="Google" id="ProtNLM"/>
    </source>
</evidence>
<dbReference type="Pfam" id="PF11322">
    <property type="entry name" value="DUF3124"/>
    <property type="match status" value="1"/>
</dbReference>
<dbReference type="AlphaFoldDB" id="W7Y0L1"/>
<evidence type="ECO:0000313" key="2">
    <source>
        <dbReference type="Proteomes" id="UP000019402"/>
    </source>
</evidence>
<dbReference type="InterPro" id="IPR021471">
    <property type="entry name" value="DUF3124"/>
</dbReference>
<reference evidence="1 2" key="1">
    <citation type="journal article" date="2014" name="Genome Announc.">
        <title>Draft Genome Sequence of Cytophaga fermentans JCM 21142T, a Facultative Anaerobe Isolated from Marine Mud.</title>
        <authorList>
            <person name="Starns D."/>
            <person name="Oshima K."/>
            <person name="Suda W."/>
            <person name="Iino T."/>
            <person name="Yuki M."/>
            <person name="Inoue J."/>
            <person name="Kitamura K."/>
            <person name="Iida T."/>
            <person name="Darby A."/>
            <person name="Hattori M."/>
            <person name="Ohkuma M."/>
        </authorList>
    </citation>
    <scope>NUCLEOTIDE SEQUENCE [LARGE SCALE GENOMIC DNA]</scope>
    <source>
        <strain evidence="1 2">JCM 21142</strain>
    </source>
</reference>
<protein>
    <recommendedName>
        <fullName evidence="3">DUF3124 domain-containing protein</fullName>
    </recommendedName>
</protein>